<name>G3B7V1_CANTC</name>
<dbReference type="HOGENOM" id="CLU_011299_0_0_1"/>
<gene>
    <name evidence="5" type="ORF">CANTEDRAFT_115124</name>
</gene>
<dbReference type="PROSITE" id="PS50082">
    <property type="entry name" value="WD_REPEATS_2"/>
    <property type="match status" value="2"/>
</dbReference>
<feature type="region of interest" description="Disordered" evidence="4">
    <location>
        <begin position="199"/>
        <end position="220"/>
    </location>
</feature>
<dbReference type="Pfam" id="PF00400">
    <property type="entry name" value="WD40"/>
    <property type="match status" value="4"/>
</dbReference>
<dbReference type="AlphaFoldDB" id="G3B7V1"/>
<dbReference type="Proteomes" id="UP000000707">
    <property type="component" value="Unassembled WGS sequence"/>
</dbReference>
<dbReference type="SMART" id="SM00320">
    <property type="entry name" value="WD40"/>
    <property type="match status" value="5"/>
</dbReference>
<feature type="compositionally biased region" description="Basic and acidic residues" evidence="4">
    <location>
        <begin position="84"/>
        <end position="101"/>
    </location>
</feature>
<keyword evidence="6" id="KW-1185">Reference proteome</keyword>
<proteinExistence type="predicted"/>
<feature type="region of interest" description="Disordered" evidence="4">
    <location>
        <begin position="1"/>
        <end position="115"/>
    </location>
</feature>
<keyword evidence="1 3" id="KW-0853">WD repeat</keyword>
<dbReference type="InterPro" id="IPR036322">
    <property type="entry name" value="WD40_repeat_dom_sf"/>
</dbReference>
<evidence type="ECO:0000256" key="3">
    <source>
        <dbReference type="PROSITE-ProRule" id="PRU00221"/>
    </source>
</evidence>
<dbReference type="PANTHER" id="PTHR14221">
    <property type="entry name" value="WD REPEAT DOMAIN 44"/>
    <property type="match status" value="1"/>
</dbReference>
<feature type="repeat" description="WD" evidence="3">
    <location>
        <begin position="354"/>
        <end position="396"/>
    </location>
</feature>
<dbReference type="InterPro" id="IPR001680">
    <property type="entry name" value="WD40_rpt"/>
</dbReference>
<dbReference type="Gene3D" id="2.130.10.10">
    <property type="entry name" value="YVTN repeat-like/Quinoprotein amine dehydrogenase"/>
    <property type="match status" value="1"/>
</dbReference>
<dbReference type="SUPFAM" id="SSF50978">
    <property type="entry name" value="WD40 repeat-like"/>
    <property type="match status" value="1"/>
</dbReference>
<dbReference type="STRING" id="590646.G3B7V1"/>
<dbReference type="GeneID" id="90981632"/>
<evidence type="ECO:0000313" key="5">
    <source>
        <dbReference type="EMBL" id="EGV61663.1"/>
    </source>
</evidence>
<evidence type="ECO:0000256" key="4">
    <source>
        <dbReference type="SAM" id="MobiDB-lite"/>
    </source>
</evidence>
<feature type="region of interest" description="Disordered" evidence="4">
    <location>
        <begin position="120"/>
        <end position="139"/>
    </location>
</feature>
<dbReference type="PROSITE" id="PS50294">
    <property type="entry name" value="WD_REPEATS_REGION"/>
    <property type="match status" value="2"/>
</dbReference>
<feature type="repeat" description="WD" evidence="3">
    <location>
        <begin position="314"/>
        <end position="354"/>
    </location>
</feature>
<dbReference type="EMBL" id="GL996527">
    <property type="protein sequence ID" value="EGV61663.1"/>
    <property type="molecule type" value="Genomic_DNA"/>
</dbReference>
<keyword evidence="2" id="KW-0677">Repeat</keyword>
<dbReference type="PANTHER" id="PTHR14221:SF0">
    <property type="entry name" value="WD REPEAT-CONTAINING PROTEIN 44"/>
    <property type="match status" value="1"/>
</dbReference>
<reference evidence="5 6" key="1">
    <citation type="journal article" date="2011" name="Proc. Natl. Acad. Sci. U.S.A.">
        <title>Comparative genomics of xylose-fermenting fungi for enhanced biofuel production.</title>
        <authorList>
            <person name="Wohlbach D.J."/>
            <person name="Kuo A."/>
            <person name="Sato T.K."/>
            <person name="Potts K.M."/>
            <person name="Salamov A.A."/>
            <person name="LaButti K.M."/>
            <person name="Sun H."/>
            <person name="Clum A."/>
            <person name="Pangilinan J.L."/>
            <person name="Lindquist E.A."/>
            <person name="Lucas S."/>
            <person name="Lapidus A."/>
            <person name="Jin M."/>
            <person name="Gunawan C."/>
            <person name="Balan V."/>
            <person name="Dale B.E."/>
            <person name="Jeffries T.W."/>
            <person name="Zinkel R."/>
            <person name="Barry K.W."/>
            <person name="Grigoriev I.V."/>
            <person name="Gasch A.P."/>
        </authorList>
    </citation>
    <scope>NUCLEOTIDE SEQUENCE [LARGE SCALE GENOMIC DNA]</scope>
    <source>
        <strain evidence="6">ATCC 10573 / BCRC 21748 / CBS 615 / JCM 9827 / NBRC 10315 / NRRL Y-1498 / VKM Y-70</strain>
    </source>
</reference>
<dbReference type="OrthoDB" id="1932312at2759"/>
<protein>
    <submittedName>
        <fullName evidence="5">Uncharacterized protein</fullName>
    </submittedName>
</protein>
<accession>G3B7V1</accession>
<organism evidence="6">
    <name type="scientific">Candida tenuis (strain ATCC 10573 / BCRC 21748 / CBS 615 / JCM 9827 / NBRC 10315 / NRRL Y-1498 / VKM Y-70)</name>
    <name type="common">Yeast</name>
    <name type="synonym">Yamadazyma tenuis</name>
    <dbReference type="NCBI Taxonomy" id="590646"/>
    <lineage>
        <taxon>Eukaryota</taxon>
        <taxon>Fungi</taxon>
        <taxon>Dikarya</taxon>
        <taxon>Ascomycota</taxon>
        <taxon>Saccharomycotina</taxon>
        <taxon>Pichiomycetes</taxon>
        <taxon>Debaryomycetaceae</taxon>
        <taxon>Yamadazyma</taxon>
    </lineage>
</organism>
<dbReference type="eggNOG" id="KOG0283">
    <property type="taxonomic scope" value="Eukaryota"/>
</dbReference>
<dbReference type="KEGG" id="cten:90981632"/>
<evidence type="ECO:0000256" key="2">
    <source>
        <dbReference type="ARBA" id="ARBA00022737"/>
    </source>
</evidence>
<sequence>MTDHKSTPSTPSSTSRHSMISLKGSSPPGNSRNIFSKLLHRRSSTSSPIGPHSSSSTRASADISVQRSRSKRSDRSVSRTHSVRKADRSVVDDNDSLRSDETFNENDESDVSSVYSNLHHTGSTTFSEPLPGSSETSFEDVDRKLNELLVSGPAISESPWQGFNRDALNPPKYVKVMRRNKGSPKTVRRIFLAQELNDESDSDSVLDESPATSNMDLDGDAAANLDKAGEKPAEVDSSLSKEVFSMLFSRDGKYLAIAGRDSVIKVYKVLSSPLGRMEYQNHEEAHSKNKKKSKSQDEVYPYAPVFHQKPVRVFKGHTKSVLSIDWSKNNFLLSGSMDKTVKLWHVDRADCLATFQHEDFVTTVKFHPNDDRFFLSGSLDNYARLWSILEGSVAYGRNLGDEMLITASCFTPDGLHCLFGGFNGTIAMLETKGLHIIHSFDIKPGMPSLKPKTGKKVTSIQALVNEAHQDDDDLKYKWTYLITTNDSRIRLINANEKKLVTRFKGVTNTTSVEASISDDCRYILAGSEDHWCYVWENNNAIINNKLKSAVSEMLNGKRHLITDLESKHKKYYDFIIKNKLLKKLNAEQFLKDDQHSEFIANENSSYTSFHAHHSSVNAAIFAPSLTKKLLELSDDVVFDMIKRGRNCASADEFPKVNIPDQHEIDTGIAGFIMVTTDETGLIRVFRQDVAYDLRKGIIDYYKKSTRKECPTLTKSSRIVTKVKSPALSPSSSMSSVPNLVKHEPYLSTKRFDSRPPSKSISNGILNSQNGTFKIKSDAVIFEQNSQRIASSGVITPDYEPEVPFPSIKNSDSRSSVPLFVNTAVDSQTPEVMQFQTPVTSAPKTTTFKS</sequence>
<dbReference type="InterPro" id="IPR015943">
    <property type="entry name" value="WD40/YVTN_repeat-like_dom_sf"/>
</dbReference>
<evidence type="ECO:0000256" key="1">
    <source>
        <dbReference type="ARBA" id="ARBA00022574"/>
    </source>
</evidence>
<evidence type="ECO:0000313" key="6">
    <source>
        <dbReference type="Proteomes" id="UP000000707"/>
    </source>
</evidence>
<dbReference type="InterPro" id="IPR040324">
    <property type="entry name" value="WDR44/Dgr2"/>
</dbReference>
<feature type="compositionally biased region" description="Polar residues" evidence="4">
    <location>
        <begin position="23"/>
        <end position="34"/>
    </location>
</feature>
<feature type="compositionally biased region" description="Low complexity" evidence="4">
    <location>
        <begin position="44"/>
        <end position="64"/>
    </location>
</feature>